<reference evidence="13 14" key="1">
    <citation type="submission" date="2021-05" db="EMBL/GenBank/DDBJ databases">
        <title>A Polyphasic approach of four new species of the genus Ohtaekwangia: Ohtaekwangia histidinii sp. nov., Ohtaekwangia cretensis sp. nov., Ohtaekwangia indiensis sp. nov., Ohtaekwangia reichenbachii sp. nov. from diverse environment.</title>
        <authorList>
            <person name="Octaviana S."/>
        </authorList>
    </citation>
    <scope>NUCLEOTIDE SEQUENCE [LARGE SCALE GENOMIC DNA]</scope>
    <source>
        <strain evidence="13 14">PWU4</strain>
    </source>
</reference>
<dbReference type="InterPro" id="IPR000531">
    <property type="entry name" value="Beta-barrel_TonB"/>
</dbReference>
<evidence type="ECO:0000259" key="12">
    <source>
        <dbReference type="Pfam" id="PF07715"/>
    </source>
</evidence>
<dbReference type="NCBIfam" id="TIGR04056">
    <property type="entry name" value="OMP_RagA_SusC"/>
    <property type="match status" value="1"/>
</dbReference>
<dbReference type="Proteomes" id="UP001319200">
    <property type="component" value="Unassembled WGS sequence"/>
</dbReference>
<evidence type="ECO:0000256" key="8">
    <source>
        <dbReference type="PROSITE-ProRule" id="PRU01360"/>
    </source>
</evidence>
<dbReference type="Pfam" id="PF00593">
    <property type="entry name" value="TonB_dep_Rec_b-barrel"/>
    <property type="match status" value="1"/>
</dbReference>
<dbReference type="InterPro" id="IPR023997">
    <property type="entry name" value="TonB-dep_OMP_SusC/RagA_CS"/>
</dbReference>
<dbReference type="Gene3D" id="2.170.130.10">
    <property type="entry name" value="TonB-dependent receptor, plug domain"/>
    <property type="match status" value="1"/>
</dbReference>
<keyword evidence="6 8" id="KW-0472">Membrane</keyword>
<keyword evidence="10" id="KW-0732">Signal</keyword>
<evidence type="ECO:0000256" key="3">
    <source>
        <dbReference type="ARBA" id="ARBA00022452"/>
    </source>
</evidence>
<dbReference type="NCBIfam" id="TIGR04057">
    <property type="entry name" value="SusC_RagA_signa"/>
    <property type="match status" value="1"/>
</dbReference>
<keyword evidence="5 9" id="KW-0798">TonB box</keyword>
<comment type="caution">
    <text evidence="13">The sequence shown here is derived from an EMBL/GenBank/DDBJ whole genome shotgun (WGS) entry which is preliminary data.</text>
</comment>
<evidence type="ECO:0000313" key="14">
    <source>
        <dbReference type="Proteomes" id="UP001319200"/>
    </source>
</evidence>
<keyword evidence="7 8" id="KW-0998">Cell outer membrane</keyword>
<dbReference type="InterPro" id="IPR036942">
    <property type="entry name" value="Beta-barrel_TonB_sf"/>
</dbReference>
<dbReference type="GO" id="GO:0009279">
    <property type="term" value="C:cell outer membrane"/>
    <property type="evidence" value="ECO:0007669"/>
    <property type="project" value="UniProtKB-SubCell"/>
</dbReference>
<organism evidence="13 14">
    <name type="scientific">Chryseosolibacter histidini</name>
    <dbReference type="NCBI Taxonomy" id="2782349"/>
    <lineage>
        <taxon>Bacteria</taxon>
        <taxon>Pseudomonadati</taxon>
        <taxon>Bacteroidota</taxon>
        <taxon>Cytophagia</taxon>
        <taxon>Cytophagales</taxon>
        <taxon>Chryseotaleaceae</taxon>
        <taxon>Chryseosolibacter</taxon>
    </lineage>
</organism>
<name>A0AAP2GNK7_9BACT</name>
<comment type="subcellular location">
    <subcellularLocation>
        <location evidence="1 8">Cell outer membrane</location>
        <topology evidence="1 8">Multi-pass membrane protein</topology>
    </subcellularLocation>
</comment>
<dbReference type="InterPro" id="IPR023996">
    <property type="entry name" value="TonB-dep_OMP_SusC/RagA"/>
</dbReference>
<gene>
    <name evidence="13" type="ORF">KK083_14615</name>
</gene>
<evidence type="ECO:0000259" key="11">
    <source>
        <dbReference type="Pfam" id="PF00593"/>
    </source>
</evidence>
<dbReference type="InterPro" id="IPR039426">
    <property type="entry name" value="TonB-dep_rcpt-like"/>
</dbReference>
<evidence type="ECO:0000256" key="6">
    <source>
        <dbReference type="ARBA" id="ARBA00023136"/>
    </source>
</evidence>
<dbReference type="Gene3D" id="2.60.40.1120">
    <property type="entry name" value="Carboxypeptidase-like, regulatory domain"/>
    <property type="match status" value="1"/>
</dbReference>
<feature type="domain" description="TonB-dependent receptor-like beta-barrel" evidence="11">
    <location>
        <begin position="435"/>
        <end position="863"/>
    </location>
</feature>
<accession>A0AAP2GNK7</accession>
<keyword evidence="2 8" id="KW-0813">Transport</keyword>
<dbReference type="InterPro" id="IPR012910">
    <property type="entry name" value="Plug_dom"/>
</dbReference>
<dbReference type="PROSITE" id="PS52016">
    <property type="entry name" value="TONB_DEPENDENT_REC_3"/>
    <property type="match status" value="1"/>
</dbReference>
<feature type="signal peptide" evidence="10">
    <location>
        <begin position="1"/>
        <end position="26"/>
    </location>
</feature>
<dbReference type="AlphaFoldDB" id="A0AAP2GNK7"/>
<protein>
    <submittedName>
        <fullName evidence="13">TonB-dependent receptor</fullName>
    </submittedName>
</protein>
<dbReference type="Pfam" id="PF07715">
    <property type="entry name" value="Plug"/>
    <property type="match status" value="1"/>
</dbReference>
<evidence type="ECO:0000256" key="10">
    <source>
        <dbReference type="SAM" id="SignalP"/>
    </source>
</evidence>
<dbReference type="SUPFAM" id="SSF56935">
    <property type="entry name" value="Porins"/>
    <property type="match status" value="1"/>
</dbReference>
<feature type="chain" id="PRO_5042951259" evidence="10">
    <location>
        <begin position="27"/>
        <end position="1090"/>
    </location>
</feature>
<proteinExistence type="inferred from homology"/>
<evidence type="ECO:0000256" key="1">
    <source>
        <dbReference type="ARBA" id="ARBA00004571"/>
    </source>
</evidence>
<dbReference type="EMBL" id="JAHESF010000013">
    <property type="protein sequence ID" value="MBT1698123.1"/>
    <property type="molecule type" value="Genomic_DNA"/>
</dbReference>
<evidence type="ECO:0000256" key="5">
    <source>
        <dbReference type="ARBA" id="ARBA00023077"/>
    </source>
</evidence>
<dbReference type="RefSeq" id="WP_254163995.1">
    <property type="nucleotide sequence ID" value="NZ_JAHESF010000013.1"/>
</dbReference>
<evidence type="ECO:0000256" key="9">
    <source>
        <dbReference type="RuleBase" id="RU003357"/>
    </source>
</evidence>
<feature type="domain" description="TonB-dependent receptor plug" evidence="12">
    <location>
        <begin position="123"/>
        <end position="230"/>
    </location>
</feature>
<dbReference type="Gene3D" id="2.40.170.20">
    <property type="entry name" value="TonB-dependent receptor, beta-barrel domain"/>
    <property type="match status" value="1"/>
</dbReference>
<keyword evidence="14" id="KW-1185">Reference proteome</keyword>
<dbReference type="InterPro" id="IPR037066">
    <property type="entry name" value="Plug_dom_sf"/>
</dbReference>
<keyword evidence="13" id="KW-0675">Receptor</keyword>
<evidence type="ECO:0000256" key="2">
    <source>
        <dbReference type="ARBA" id="ARBA00022448"/>
    </source>
</evidence>
<sequence length="1090" mass="120914">MMRSFYQKAILAALLLLQCYAGYGQATDLVVQGRVTDSETNESLPGVSILLKGTSQGTITDAEGRYSLKVQDPNGVLIFSFIGFTDTEVSIDNRTTVDVVLSPNITSLDEVVVIGYGEQSRATMTTAVSKVDEKEFRNAPSANPLVQLQGKVAGVSLQISDGQPGANPQIFIRGGASTSPEGDSPLIIVNGVVGVMRNISDLNPDDIESIQVLKDAASTAIYGARAANGVIIVKTKSGKISTRPVITFKHTSGIEKQGKTYDFTSAREYIEVSRRNIMNYNTTNPNLYLTGGTYGMSTGNPRNSRNTLEFLDTYIQNYGQEYVTDLIDNQGWETMTDPVTGKKLIFKETNYQDVTFQTAHRQEYDLSISGGTEKATYYASLGHLNQDGIVAGTWYKNYSFLLNTTYRLSDKVKVNADASFQYRNSNGLSNYQNVLSRSVTMPFTYRLTYEDGTPAPGEGVTSFRNRNHEIYYRDKYNDNRVFRNTLNAGLTWDILPELSFKPAVYWFTTEGIQNRFEAYNEVNINRNASAEHEYIRQGQADAVLNYDKNFNAHGINAVLGFSYINNYTYNLNGSGYGAATDNVPTLNATAAATQKISSTESSDAIMSFFGRVNYDYDKKYLLSASLRRDGSSKFTPSHKWGTFPGVSAGWNIHSEDFWEPMSRRVSTFKLRTSWGQTGNNELSIYDTQGRYSSVLNVGGTDFPLNYMGQIGILNTTMANSNLVWETTTSFDAGVDIGLFDNKVTLLLDYYNKLTSDRIFDLPVDATSGFNSIKSNYGTLRSRGFEVELAANVIERTDFSWDVNFTFAFNRSTVVKLPTNGEDKNRIGGNTIYDPATQSYKKVGGLAEGERYGGRWAFNMIGVYATDADAADAPYDVYANGRVKKGGDAIWQDVDGNGRIDVEDMVFMGYIRPDKTGGIVNTFRYKGLSLRVVADYAIGHVIDNSFRGRSLASARNNNMTLKDVLSDKVWKEQGDIASIPKYTVQSDADYGYRNHLRATNGLGTSSGYSTNNSLYFSKGDFLAFREVSLNYTLPRSLTQKARLQAVDVYGGVYNIGYITKYDGLMPEVYTGADQGSYPRPRQFNFGFKITL</sequence>
<dbReference type="Pfam" id="PF13715">
    <property type="entry name" value="CarbopepD_reg_2"/>
    <property type="match status" value="1"/>
</dbReference>
<evidence type="ECO:0000256" key="7">
    <source>
        <dbReference type="ARBA" id="ARBA00023237"/>
    </source>
</evidence>
<dbReference type="PROSITE" id="PS00018">
    <property type="entry name" value="EF_HAND_1"/>
    <property type="match status" value="1"/>
</dbReference>
<evidence type="ECO:0000256" key="4">
    <source>
        <dbReference type="ARBA" id="ARBA00022692"/>
    </source>
</evidence>
<keyword evidence="3 8" id="KW-1134">Transmembrane beta strand</keyword>
<dbReference type="SUPFAM" id="SSF49464">
    <property type="entry name" value="Carboxypeptidase regulatory domain-like"/>
    <property type="match status" value="1"/>
</dbReference>
<keyword evidence="4 8" id="KW-0812">Transmembrane</keyword>
<evidence type="ECO:0000313" key="13">
    <source>
        <dbReference type="EMBL" id="MBT1698123.1"/>
    </source>
</evidence>
<comment type="similarity">
    <text evidence="8 9">Belongs to the TonB-dependent receptor family.</text>
</comment>
<dbReference type="InterPro" id="IPR008969">
    <property type="entry name" value="CarboxyPept-like_regulatory"/>
</dbReference>
<dbReference type="InterPro" id="IPR018247">
    <property type="entry name" value="EF_Hand_1_Ca_BS"/>
</dbReference>